<dbReference type="GO" id="GO:0000049">
    <property type="term" value="F:tRNA binding"/>
    <property type="evidence" value="ECO:0007669"/>
    <property type="project" value="TreeGrafter"/>
</dbReference>
<proteinExistence type="inferred from homology"/>
<evidence type="ECO:0000256" key="3">
    <source>
        <dbReference type="ARBA" id="ARBA00005043"/>
    </source>
</evidence>
<feature type="region of interest" description="Disordered" evidence="9">
    <location>
        <begin position="329"/>
        <end position="376"/>
    </location>
</feature>
<organism evidence="10 11">
    <name type="scientific">Dillenia turbinata</name>
    <dbReference type="NCBI Taxonomy" id="194707"/>
    <lineage>
        <taxon>Eukaryota</taxon>
        <taxon>Viridiplantae</taxon>
        <taxon>Streptophyta</taxon>
        <taxon>Embryophyta</taxon>
        <taxon>Tracheophyta</taxon>
        <taxon>Spermatophyta</taxon>
        <taxon>Magnoliopsida</taxon>
        <taxon>eudicotyledons</taxon>
        <taxon>Gunneridae</taxon>
        <taxon>Pentapetalae</taxon>
        <taxon>Dilleniales</taxon>
        <taxon>Dilleniaceae</taxon>
        <taxon>Dillenia</taxon>
    </lineage>
</organism>
<feature type="compositionally biased region" description="Basic and acidic residues" evidence="9">
    <location>
        <begin position="347"/>
        <end position="358"/>
    </location>
</feature>
<evidence type="ECO:0000256" key="2">
    <source>
        <dbReference type="ARBA" id="ARBA00004496"/>
    </source>
</evidence>
<dbReference type="GO" id="GO:0005829">
    <property type="term" value="C:cytosol"/>
    <property type="evidence" value="ECO:0007669"/>
    <property type="project" value="TreeGrafter"/>
</dbReference>
<dbReference type="Pfam" id="PF10483">
    <property type="entry name" value="Elong_Iki1"/>
    <property type="match status" value="1"/>
</dbReference>
<evidence type="ECO:0000313" key="10">
    <source>
        <dbReference type="EMBL" id="KAK6923535.1"/>
    </source>
</evidence>
<comment type="pathway">
    <text evidence="3">tRNA modification; 5-methoxycarbonylmethyl-2-thiouridine-tRNA biosynthesis.</text>
</comment>
<accession>A0AAN8Z5S8</accession>
<reference evidence="10 11" key="1">
    <citation type="submission" date="2023-12" db="EMBL/GenBank/DDBJ databases">
        <title>A high-quality genome assembly for Dillenia turbinata (Dilleniales).</title>
        <authorList>
            <person name="Chanderbali A."/>
        </authorList>
    </citation>
    <scope>NUCLEOTIDE SEQUENCE [LARGE SCALE GENOMIC DNA]</scope>
    <source>
        <strain evidence="10">LSX21</strain>
        <tissue evidence="10">Leaf</tissue>
    </source>
</reference>
<comment type="similarity">
    <text evidence="4">Belongs to the ELP5 family.</text>
</comment>
<dbReference type="PANTHER" id="PTHR15641">
    <property type="entry name" value="ELONGATOR COMPLEX PROTEIN 5"/>
    <property type="match status" value="1"/>
</dbReference>
<dbReference type="InterPro" id="IPR027417">
    <property type="entry name" value="P-loop_NTPase"/>
</dbReference>
<evidence type="ECO:0000256" key="6">
    <source>
        <dbReference type="ARBA" id="ARBA00022490"/>
    </source>
</evidence>
<evidence type="ECO:0000256" key="9">
    <source>
        <dbReference type="SAM" id="MobiDB-lite"/>
    </source>
</evidence>
<dbReference type="InterPro" id="IPR019519">
    <property type="entry name" value="Elp5"/>
</dbReference>
<keyword evidence="7" id="KW-0819">tRNA processing</keyword>
<dbReference type="Proteomes" id="UP001370490">
    <property type="component" value="Unassembled WGS sequence"/>
</dbReference>
<protein>
    <recommendedName>
        <fullName evidence="5">Elongator complex protein 5</fullName>
    </recommendedName>
</protein>
<comment type="caution">
    <text evidence="10">The sequence shown here is derived from an EMBL/GenBank/DDBJ whole genome shotgun (WGS) entry which is preliminary data.</text>
</comment>
<gene>
    <name evidence="10" type="ORF">RJ641_011839</name>
</gene>
<keyword evidence="6" id="KW-0963">Cytoplasm</keyword>
<dbReference type="GO" id="GO:0002098">
    <property type="term" value="P:tRNA wobble uridine modification"/>
    <property type="evidence" value="ECO:0007669"/>
    <property type="project" value="InterPro"/>
</dbReference>
<evidence type="ECO:0000313" key="11">
    <source>
        <dbReference type="Proteomes" id="UP001370490"/>
    </source>
</evidence>
<sequence length="376" mass="42029">MAESVCRALRDGSMEGEHAAALTVKDSMKCPYGHNVFNHVLTQLSSNILSSKSQSKGLVLVALSQSPSFYYDLLRSRGIVDFVTNKWIHILDGYNDPLGWKKWLSEHDKIGSISSEIFASTTIFRNIKDLDQLLSLIIEVGKGLVGQGKGRFSVAIDSVSEMLRHVSLSSLAGLLSKLRGHDQISSTFWLLHSDLHDIKATAVLEYMSTMVITLEQTSESFDQQQTILENLSLHEQNSCKGKIQVRMKRRNGRVRVTCEEFDIDQSGMKFSSASPESATINQSLLPKVQFNLQLTEKERMDKENVVLPFEHQGNGKTIQIYDGRRALTEGKKGTEPTPTQQLPAVEDSGKGDIIYFRDSDDEMPDSDEDPDDDLDI</sequence>
<feature type="compositionally biased region" description="Acidic residues" evidence="9">
    <location>
        <begin position="359"/>
        <end position="376"/>
    </location>
</feature>
<dbReference type="AlphaFoldDB" id="A0AAN8Z5S8"/>
<name>A0AAN8Z5S8_9MAGN</name>
<keyword evidence="11" id="KW-1185">Reference proteome</keyword>
<dbReference type="GO" id="GO:0033588">
    <property type="term" value="C:elongator holoenzyme complex"/>
    <property type="evidence" value="ECO:0007669"/>
    <property type="project" value="InterPro"/>
</dbReference>
<evidence type="ECO:0000256" key="4">
    <source>
        <dbReference type="ARBA" id="ARBA00009567"/>
    </source>
</evidence>
<evidence type="ECO:0000256" key="8">
    <source>
        <dbReference type="ARBA" id="ARBA00023242"/>
    </source>
</evidence>
<dbReference type="GO" id="GO:0005634">
    <property type="term" value="C:nucleus"/>
    <property type="evidence" value="ECO:0007669"/>
    <property type="project" value="UniProtKB-SubCell"/>
</dbReference>
<dbReference type="Gene3D" id="3.40.50.300">
    <property type="entry name" value="P-loop containing nucleotide triphosphate hydrolases"/>
    <property type="match status" value="1"/>
</dbReference>
<evidence type="ECO:0000256" key="5">
    <source>
        <dbReference type="ARBA" id="ARBA00020264"/>
    </source>
</evidence>
<evidence type="ECO:0000256" key="1">
    <source>
        <dbReference type="ARBA" id="ARBA00004123"/>
    </source>
</evidence>
<dbReference type="CDD" id="cd19496">
    <property type="entry name" value="Elp5"/>
    <property type="match status" value="1"/>
</dbReference>
<evidence type="ECO:0000256" key="7">
    <source>
        <dbReference type="ARBA" id="ARBA00022694"/>
    </source>
</evidence>
<keyword evidence="8" id="KW-0539">Nucleus</keyword>
<comment type="subcellular location">
    <subcellularLocation>
        <location evidence="2">Cytoplasm</location>
    </subcellularLocation>
    <subcellularLocation>
        <location evidence="1">Nucleus</location>
    </subcellularLocation>
</comment>
<dbReference type="EMBL" id="JBAMMX010000018">
    <property type="protein sequence ID" value="KAK6923535.1"/>
    <property type="molecule type" value="Genomic_DNA"/>
</dbReference>
<dbReference type="PANTHER" id="PTHR15641:SF1">
    <property type="entry name" value="ELONGATOR COMPLEX PROTEIN 5"/>
    <property type="match status" value="1"/>
</dbReference>